<organism evidence="1 2">
    <name type="scientific">Bacillus weihaiensis</name>
    <dbReference type="NCBI Taxonomy" id="1547283"/>
    <lineage>
        <taxon>Bacteria</taxon>
        <taxon>Bacillati</taxon>
        <taxon>Bacillota</taxon>
        <taxon>Bacilli</taxon>
        <taxon>Bacillales</taxon>
        <taxon>Bacillaceae</taxon>
        <taxon>Bacillus</taxon>
    </lineage>
</organism>
<accession>A0A1L3MVQ8</accession>
<dbReference type="AlphaFoldDB" id="A0A1L3MVQ8"/>
<dbReference type="OrthoDB" id="2353585at2"/>
<name>A0A1L3MVQ8_9BACI</name>
<dbReference type="KEGG" id="bwh:A9C19_17330"/>
<proteinExistence type="predicted"/>
<reference evidence="1 2" key="1">
    <citation type="journal article" date="2016" name="Sci. Rep.">
        <title>Complete genome sequence and transcriptomic analysis of a novel marine strain Bacillus weihaiensis reveals the mechanism of brown algae degradation.</title>
        <authorList>
            <person name="Zhu Y."/>
            <person name="Chen P."/>
            <person name="Bao Y."/>
            <person name="Men Y."/>
            <person name="Zeng Y."/>
            <person name="Yang J."/>
            <person name="Sun J."/>
            <person name="Sun Y."/>
        </authorList>
    </citation>
    <scope>NUCLEOTIDE SEQUENCE [LARGE SCALE GENOMIC DNA]</scope>
    <source>
        <strain evidence="1 2">Alg07</strain>
    </source>
</reference>
<protein>
    <recommendedName>
        <fullName evidence="3">YtxH domain-containing protein</fullName>
    </recommendedName>
</protein>
<dbReference type="Proteomes" id="UP000181936">
    <property type="component" value="Chromosome"/>
</dbReference>
<dbReference type="RefSeq" id="WP_072581149.1">
    <property type="nucleotide sequence ID" value="NZ_CP016020.1"/>
</dbReference>
<evidence type="ECO:0000313" key="1">
    <source>
        <dbReference type="EMBL" id="APH06350.1"/>
    </source>
</evidence>
<keyword evidence="2" id="KW-1185">Reference proteome</keyword>
<gene>
    <name evidence="1" type="ORF">A9C19_17330</name>
</gene>
<evidence type="ECO:0000313" key="2">
    <source>
        <dbReference type="Proteomes" id="UP000181936"/>
    </source>
</evidence>
<sequence>MNKENKFMRGIVIGALIGAAASLLDKQTRDDVMQCGKKATSKVKEYAKNPSDLTNDVKQTFTHMTDSVKELSDDITFVNERVKELKEATPQIVTMLQETKEHFTKNN</sequence>
<dbReference type="STRING" id="1547283.A9C19_17330"/>
<dbReference type="EMBL" id="CP016020">
    <property type="protein sequence ID" value="APH06350.1"/>
    <property type="molecule type" value="Genomic_DNA"/>
</dbReference>
<evidence type="ECO:0008006" key="3">
    <source>
        <dbReference type="Google" id="ProtNLM"/>
    </source>
</evidence>